<reference evidence="10 11" key="1">
    <citation type="journal article" date="2016" name="Proc. Natl. Acad. Sci. U.S.A.">
        <title>Comparative genomics of biotechnologically important yeasts.</title>
        <authorList>
            <person name="Riley R."/>
            <person name="Haridas S."/>
            <person name="Wolfe K.H."/>
            <person name="Lopes M.R."/>
            <person name="Hittinger C.T."/>
            <person name="Goeker M."/>
            <person name="Salamov A.A."/>
            <person name="Wisecaver J.H."/>
            <person name="Long T.M."/>
            <person name="Calvey C.H."/>
            <person name="Aerts A.L."/>
            <person name="Barry K.W."/>
            <person name="Choi C."/>
            <person name="Clum A."/>
            <person name="Coughlan A.Y."/>
            <person name="Deshpande S."/>
            <person name="Douglass A.P."/>
            <person name="Hanson S.J."/>
            <person name="Klenk H.-P."/>
            <person name="LaButti K.M."/>
            <person name="Lapidus A."/>
            <person name="Lindquist E.A."/>
            <person name="Lipzen A.M."/>
            <person name="Meier-Kolthoff J.P."/>
            <person name="Ohm R.A."/>
            <person name="Otillar R.P."/>
            <person name="Pangilinan J.L."/>
            <person name="Peng Y."/>
            <person name="Rokas A."/>
            <person name="Rosa C.A."/>
            <person name="Scheuner C."/>
            <person name="Sibirny A.A."/>
            <person name="Slot J.C."/>
            <person name="Stielow J.B."/>
            <person name="Sun H."/>
            <person name="Kurtzman C.P."/>
            <person name="Blackwell M."/>
            <person name="Grigoriev I.V."/>
            <person name="Jeffries T.W."/>
        </authorList>
    </citation>
    <scope>NUCLEOTIDE SEQUENCE [LARGE SCALE GENOMIC DNA]</scope>
    <source>
        <strain evidence="10 11">NRRL Y-2026</strain>
    </source>
</reference>
<evidence type="ECO:0000313" key="10">
    <source>
        <dbReference type="EMBL" id="ODQ44308.1"/>
    </source>
</evidence>
<evidence type="ECO:0000256" key="3">
    <source>
        <dbReference type="ARBA" id="ARBA00010026"/>
    </source>
</evidence>
<name>A0A1E3NFF2_9ASCO</name>
<dbReference type="PANTHER" id="PTHR13121">
    <property type="entry name" value="GPI TRANSAMIDASE COMPONENT PIG-U"/>
    <property type="match status" value="1"/>
</dbReference>
<keyword evidence="4" id="KW-0337">GPI-anchor biosynthesis</keyword>
<feature type="transmembrane region" description="Helical" evidence="9">
    <location>
        <begin position="124"/>
        <end position="144"/>
    </location>
</feature>
<dbReference type="PANTHER" id="PTHR13121:SF0">
    <property type="entry name" value="PHOSPHATIDYLINOSITOL GLYCAN ANCHOR BIOSYNTHESIS CLASS U PROTEIN"/>
    <property type="match status" value="1"/>
</dbReference>
<evidence type="ECO:0000256" key="4">
    <source>
        <dbReference type="ARBA" id="ARBA00022502"/>
    </source>
</evidence>
<feature type="transmembrane region" description="Helical" evidence="9">
    <location>
        <begin position="291"/>
        <end position="309"/>
    </location>
</feature>
<dbReference type="AlphaFoldDB" id="A0A1E3NFF2"/>
<dbReference type="GO" id="GO:0042765">
    <property type="term" value="C:GPI-anchor transamidase complex"/>
    <property type="evidence" value="ECO:0007669"/>
    <property type="project" value="EnsemblFungi"/>
</dbReference>
<evidence type="ECO:0000313" key="11">
    <source>
        <dbReference type="Proteomes" id="UP000094455"/>
    </source>
</evidence>
<dbReference type="InterPro" id="IPR009600">
    <property type="entry name" value="PIG-U"/>
</dbReference>
<keyword evidence="5 9" id="KW-0812">Transmembrane</keyword>
<comment type="subcellular location">
    <subcellularLocation>
        <location evidence="1">Endoplasmic reticulum membrane</location>
        <topology evidence="1">Multi-pass membrane protein</topology>
    </subcellularLocation>
</comment>
<dbReference type="EMBL" id="KV454007">
    <property type="protein sequence ID" value="ODQ44308.1"/>
    <property type="molecule type" value="Genomic_DNA"/>
</dbReference>
<feature type="transmembrane region" description="Helical" evidence="9">
    <location>
        <begin position="7"/>
        <end position="27"/>
    </location>
</feature>
<dbReference type="UniPathway" id="UPA00196"/>
<evidence type="ECO:0008006" key="12">
    <source>
        <dbReference type="Google" id="ProtNLM"/>
    </source>
</evidence>
<keyword evidence="6" id="KW-0256">Endoplasmic reticulum</keyword>
<feature type="transmembrane region" description="Helical" evidence="9">
    <location>
        <begin position="200"/>
        <end position="221"/>
    </location>
</feature>
<dbReference type="GO" id="GO:0006506">
    <property type="term" value="P:GPI anchor biosynthetic process"/>
    <property type="evidence" value="ECO:0007669"/>
    <property type="project" value="UniProtKB-UniPathway"/>
</dbReference>
<dbReference type="GO" id="GO:0016255">
    <property type="term" value="P:attachment of GPI anchor to protein"/>
    <property type="evidence" value="ECO:0007669"/>
    <property type="project" value="EnsemblFungi"/>
</dbReference>
<evidence type="ECO:0000256" key="6">
    <source>
        <dbReference type="ARBA" id="ARBA00022824"/>
    </source>
</evidence>
<sequence>MDGSTIAVLVAGVLLRFSVFLWIPNLAHVLDQFSLFSTPINSYRTLNEGIYLLSNNLNPYQQGEIIHHPPLLLKFFAILKNSQIEDNFNTNLFYSVLDLFICLQLIKISGLLNGKKGFSPFKIACFYMFNPFTLLTTFARSTYLTNNLILISTFSCLMKNQVDVAIVLLSLSTYLTYYSWYLLIPICYSIYQEKKKVKSVISAVLLFLAPIGVLFGVSYNLSNNSFNFINLCYVTLIKFKKITPNLGLWWYFFTEIFEFFNDFYLSVFNLYGFIFIFPLSIRFITAGNKMNLLFVIWIIIGITNFSKPYPVFSDYSLFYSSVFLFKPYYKFLKFSPVVSYVALFVVFLQAPTFYVVWMILNSGNANFFYAISLALNLVQTVILSDFLWAFLQAEYYNTHISKDSEEQYPKLTQL</sequence>
<organism evidence="10 11">
    <name type="scientific">Pichia membranifaciens NRRL Y-2026</name>
    <dbReference type="NCBI Taxonomy" id="763406"/>
    <lineage>
        <taxon>Eukaryota</taxon>
        <taxon>Fungi</taxon>
        <taxon>Dikarya</taxon>
        <taxon>Ascomycota</taxon>
        <taxon>Saccharomycotina</taxon>
        <taxon>Pichiomycetes</taxon>
        <taxon>Pichiales</taxon>
        <taxon>Pichiaceae</taxon>
        <taxon>Pichia</taxon>
    </lineage>
</organism>
<dbReference type="STRING" id="763406.A0A1E3NFF2"/>
<evidence type="ECO:0000256" key="8">
    <source>
        <dbReference type="ARBA" id="ARBA00023136"/>
    </source>
</evidence>
<evidence type="ECO:0000256" key="7">
    <source>
        <dbReference type="ARBA" id="ARBA00022989"/>
    </source>
</evidence>
<feature type="transmembrane region" description="Helical" evidence="9">
    <location>
        <begin position="263"/>
        <end position="284"/>
    </location>
</feature>
<feature type="transmembrane region" description="Helical" evidence="9">
    <location>
        <begin position="367"/>
        <end position="391"/>
    </location>
</feature>
<keyword evidence="7 9" id="KW-1133">Transmembrane helix</keyword>
<feature type="transmembrane region" description="Helical" evidence="9">
    <location>
        <begin position="164"/>
        <end position="188"/>
    </location>
</feature>
<comment type="similarity">
    <text evidence="3">Belongs to the PIGU family.</text>
</comment>
<dbReference type="RefSeq" id="XP_019015421.1">
    <property type="nucleotide sequence ID" value="XM_019164804.1"/>
</dbReference>
<dbReference type="Pfam" id="PF06728">
    <property type="entry name" value="PIG-U"/>
    <property type="match status" value="1"/>
</dbReference>
<keyword evidence="11" id="KW-1185">Reference proteome</keyword>
<evidence type="ECO:0000256" key="2">
    <source>
        <dbReference type="ARBA" id="ARBA00004687"/>
    </source>
</evidence>
<evidence type="ECO:0000256" key="5">
    <source>
        <dbReference type="ARBA" id="ARBA00022692"/>
    </source>
</evidence>
<evidence type="ECO:0000256" key="1">
    <source>
        <dbReference type="ARBA" id="ARBA00004477"/>
    </source>
</evidence>
<comment type="pathway">
    <text evidence="2">Glycolipid biosynthesis; glycosylphosphatidylinositol-anchor biosynthesis.</text>
</comment>
<dbReference type="Proteomes" id="UP000094455">
    <property type="component" value="Unassembled WGS sequence"/>
</dbReference>
<feature type="transmembrane region" description="Helical" evidence="9">
    <location>
        <begin position="92"/>
        <end position="112"/>
    </location>
</feature>
<gene>
    <name evidence="10" type="ORF">PICMEDRAFT_74560</name>
</gene>
<protein>
    <recommendedName>
        <fullName evidence="12">GPI transamidase subunit PIG-U</fullName>
    </recommendedName>
</protein>
<evidence type="ECO:0000256" key="9">
    <source>
        <dbReference type="SAM" id="Phobius"/>
    </source>
</evidence>
<proteinExistence type="inferred from homology"/>
<dbReference type="OrthoDB" id="549017at2759"/>
<feature type="transmembrane region" description="Helical" evidence="9">
    <location>
        <begin position="337"/>
        <end position="360"/>
    </location>
</feature>
<keyword evidence="8 9" id="KW-0472">Membrane</keyword>
<accession>A0A1E3NFF2</accession>
<dbReference type="GeneID" id="30181491"/>